<proteinExistence type="predicted"/>
<comment type="caution">
    <text evidence="1">The sequence shown here is derived from an EMBL/GenBank/DDBJ whole genome shotgun (WGS) entry which is preliminary data.</text>
</comment>
<keyword evidence="2" id="KW-1185">Reference proteome</keyword>
<protein>
    <submittedName>
        <fullName evidence="1">Uncharacterized protein</fullName>
    </submittedName>
</protein>
<dbReference type="Proteomes" id="UP001227268">
    <property type="component" value="Unassembled WGS sequence"/>
</dbReference>
<organism evidence="1 2">
    <name type="scientific">Naganishia friedmannii</name>
    <dbReference type="NCBI Taxonomy" id="89922"/>
    <lineage>
        <taxon>Eukaryota</taxon>
        <taxon>Fungi</taxon>
        <taxon>Dikarya</taxon>
        <taxon>Basidiomycota</taxon>
        <taxon>Agaricomycotina</taxon>
        <taxon>Tremellomycetes</taxon>
        <taxon>Filobasidiales</taxon>
        <taxon>Filobasidiaceae</taxon>
        <taxon>Naganishia</taxon>
    </lineage>
</organism>
<dbReference type="EMBL" id="JASBWT010000003">
    <property type="protein sequence ID" value="KAJ9106154.1"/>
    <property type="molecule type" value="Genomic_DNA"/>
</dbReference>
<accession>A0ACC2W4M7</accession>
<sequence length="320" mass="36462">MATRSHEGLETLYRKTDKHDFESTTNRSSSTSQQYYTACKPGRITKEAMRVSLERRYPPPPVSRNARGEAKHDRMKRPTGVGSRNTVRSFTQPFTLSAQTSHYERTPRYPSRTSTNPGAGQQVSHQMSPLGVSRHPEYEYTPCYSPTTGRKSSPTACISPKLEPRYESGYYSPPSMTEPCQIRAVYVHDCRDTQTKGNARKPVTDTEKPLPPLQPERIDHRFFEQRYRDGKASYPEAKEWSSNASDEQYGRYQQKPESLSSRNNLLRPAMFVDAPTSPSVSSTKTAREQRRSLPKSDVQGDSDKEYLDVDEVEEEITCPM</sequence>
<gene>
    <name evidence="1" type="ORF">QFC21_001297</name>
</gene>
<name>A0ACC2W4M7_9TREE</name>
<reference evidence="1" key="1">
    <citation type="submission" date="2023-04" db="EMBL/GenBank/DDBJ databases">
        <title>Draft Genome sequencing of Naganishia species isolated from polar environments using Oxford Nanopore Technology.</title>
        <authorList>
            <person name="Leo P."/>
            <person name="Venkateswaran K."/>
        </authorList>
    </citation>
    <scope>NUCLEOTIDE SEQUENCE</scope>
    <source>
        <strain evidence="1">MNA-CCFEE 5423</strain>
    </source>
</reference>
<evidence type="ECO:0000313" key="2">
    <source>
        <dbReference type="Proteomes" id="UP001227268"/>
    </source>
</evidence>
<evidence type="ECO:0000313" key="1">
    <source>
        <dbReference type="EMBL" id="KAJ9106154.1"/>
    </source>
</evidence>